<organism evidence="1 2">
    <name type="scientific">Elysia crispata</name>
    <name type="common">lettuce slug</name>
    <dbReference type="NCBI Taxonomy" id="231223"/>
    <lineage>
        <taxon>Eukaryota</taxon>
        <taxon>Metazoa</taxon>
        <taxon>Spiralia</taxon>
        <taxon>Lophotrochozoa</taxon>
        <taxon>Mollusca</taxon>
        <taxon>Gastropoda</taxon>
        <taxon>Heterobranchia</taxon>
        <taxon>Euthyneura</taxon>
        <taxon>Panpulmonata</taxon>
        <taxon>Sacoglossa</taxon>
        <taxon>Placobranchoidea</taxon>
        <taxon>Plakobranchidae</taxon>
        <taxon>Elysia</taxon>
    </lineage>
</organism>
<evidence type="ECO:0000313" key="1">
    <source>
        <dbReference type="EMBL" id="KAK3702612.1"/>
    </source>
</evidence>
<keyword evidence="2" id="KW-1185">Reference proteome</keyword>
<dbReference type="EMBL" id="JAWDGP010007852">
    <property type="protein sequence ID" value="KAK3702612.1"/>
    <property type="molecule type" value="Genomic_DNA"/>
</dbReference>
<gene>
    <name evidence="1" type="ORF">RRG08_042602</name>
</gene>
<comment type="caution">
    <text evidence="1">The sequence shown here is derived from an EMBL/GenBank/DDBJ whole genome shotgun (WGS) entry which is preliminary data.</text>
</comment>
<accession>A0AAE0XQ62</accession>
<proteinExistence type="predicted"/>
<dbReference type="AlphaFoldDB" id="A0AAE0XQ62"/>
<reference evidence="1" key="1">
    <citation type="journal article" date="2023" name="G3 (Bethesda)">
        <title>A reference genome for the long-term kleptoplast-retaining sea slug Elysia crispata morphotype clarki.</title>
        <authorList>
            <person name="Eastman K.E."/>
            <person name="Pendleton A.L."/>
            <person name="Shaikh M.A."/>
            <person name="Suttiyut T."/>
            <person name="Ogas R."/>
            <person name="Tomko P."/>
            <person name="Gavelis G."/>
            <person name="Widhalm J.R."/>
            <person name="Wisecaver J.H."/>
        </authorList>
    </citation>
    <scope>NUCLEOTIDE SEQUENCE</scope>
    <source>
        <strain evidence="1">ECLA1</strain>
    </source>
</reference>
<dbReference type="PANTHER" id="PTHR45913:SF5">
    <property type="entry name" value="GENERAL TRANSCRIPTION FACTOR II-I REPEAT DOMAIN-CONTAINING PROTEIN 2A-LIKE PROTEIN"/>
    <property type="match status" value="1"/>
</dbReference>
<name>A0AAE0XQ62_9GAST</name>
<sequence>MACGPHPASHLISSDPPNKSLYSQLLVFIRGVDSEFNVAQELASVHSMHTTTTGEDSFNEVSKTMTEYNLEWKQVQCVKIDGGNNISGTKKVLDGQITIACEVRGFSKPILLHCLIHQQALCLKYVDMSCVITPVVSAVNIIRSHALNHRQFRDFLKEIDAEFVDLPHYTAVRWLSCGKVLLHFFGLRLGIDLFLTEKNKPQPADDRLEDKYREGNLIEFFNACS</sequence>
<evidence type="ECO:0000313" key="2">
    <source>
        <dbReference type="Proteomes" id="UP001283361"/>
    </source>
</evidence>
<protein>
    <recommendedName>
        <fullName evidence="3">Transposase</fullName>
    </recommendedName>
</protein>
<dbReference type="Proteomes" id="UP001283361">
    <property type="component" value="Unassembled WGS sequence"/>
</dbReference>
<dbReference type="PANTHER" id="PTHR45913">
    <property type="entry name" value="EPM2A-INTERACTING PROTEIN 1"/>
    <property type="match status" value="1"/>
</dbReference>
<evidence type="ECO:0008006" key="3">
    <source>
        <dbReference type="Google" id="ProtNLM"/>
    </source>
</evidence>